<dbReference type="OrthoDB" id="2691543at2"/>
<accession>A0A0L0QV40</accession>
<sequence>MEQIKRDFTELSMMSKTEWSEHELVYFQHALSQLLPYINPEGLTILHEINKEMYQRKENLNNHPIIPV</sequence>
<keyword evidence="2" id="KW-1185">Reference proteome</keyword>
<protein>
    <recommendedName>
        <fullName evidence="3">Cytosolic protein</fullName>
    </recommendedName>
</protein>
<dbReference type="Proteomes" id="UP000036780">
    <property type="component" value="Unassembled WGS sequence"/>
</dbReference>
<evidence type="ECO:0000313" key="1">
    <source>
        <dbReference type="EMBL" id="KNE22530.1"/>
    </source>
</evidence>
<name>A0A0L0QV40_VIRPA</name>
<dbReference type="GeneID" id="66869440"/>
<proteinExistence type="predicted"/>
<dbReference type="PATRIC" id="fig|1473.5.peg.3458"/>
<dbReference type="RefSeq" id="WP_050350008.1">
    <property type="nucleotide sequence ID" value="NZ_BOSN01000006.1"/>
</dbReference>
<evidence type="ECO:0008006" key="3">
    <source>
        <dbReference type="Google" id="ProtNLM"/>
    </source>
</evidence>
<gene>
    <name evidence="1" type="ORF">AFK71_02630</name>
</gene>
<comment type="caution">
    <text evidence="1">The sequence shown here is derived from an EMBL/GenBank/DDBJ whole genome shotgun (WGS) entry which is preliminary data.</text>
</comment>
<evidence type="ECO:0000313" key="2">
    <source>
        <dbReference type="Proteomes" id="UP000036780"/>
    </source>
</evidence>
<dbReference type="AlphaFoldDB" id="A0A0L0QV40"/>
<organism evidence="1 2">
    <name type="scientific">Virgibacillus pantothenticus</name>
    <dbReference type="NCBI Taxonomy" id="1473"/>
    <lineage>
        <taxon>Bacteria</taxon>
        <taxon>Bacillati</taxon>
        <taxon>Bacillota</taxon>
        <taxon>Bacilli</taxon>
        <taxon>Bacillales</taxon>
        <taxon>Bacillaceae</taxon>
        <taxon>Virgibacillus</taxon>
    </lineage>
</organism>
<dbReference type="EMBL" id="LGTO01000002">
    <property type="protein sequence ID" value="KNE22530.1"/>
    <property type="molecule type" value="Genomic_DNA"/>
</dbReference>
<reference evidence="2" key="1">
    <citation type="submission" date="2015-07" db="EMBL/GenBank/DDBJ databases">
        <title>Fjat-10053 dsm26.</title>
        <authorList>
            <person name="Liu B."/>
            <person name="Wang J."/>
            <person name="Zhu Y."/>
            <person name="Liu G."/>
            <person name="Chen Q."/>
            <person name="Chen Z."/>
            <person name="Lan J."/>
            <person name="Che J."/>
            <person name="Ge C."/>
            <person name="Shi H."/>
            <person name="Pan Z."/>
            <person name="Liu X."/>
        </authorList>
    </citation>
    <scope>NUCLEOTIDE SEQUENCE [LARGE SCALE GENOMIC DNA]</scope>
    <source>
        <strain evidence="2">DSM 26</strain>
    </source>
</reference>